<dbReference type="EMBL" id="WJQS01000005">
    <property type="protein sequence ID" value="MRI85623.1"/>
    <property type="molecule type" value="Genomic_DNA"/>
</dbReference>
<dbReference type="Proteomes" id="UP000430975">
    <property type="component" value="Unassembled WGS sequence"/>
</dbReference>
<protein>
    <submittedName>
        <fullName evidence="1">Uncharacterized protein</fullName>
    </submittedName>
</protein>
<evidence type="ECO:0000313" key="2">
    <source>
        <dbReference type="Proteomes" id="UP000430975"/>
    </source>
</evidence>
<reference evidence="1 2" key="1">
    <citation type="submission" date="2019-11" db="EMBL/GenBank/DDBJ databases">
        <title>Characterisation of Fundicoccus ignavus gen. nov. sp. nov., a novel genus of the family Aerococcaceae isolated from bulk tank milk.</title>
        <authorList>
            <person name="Siebert A."/>
            <person name="Huptas C."/>
            <person name="Wenning M."/>
            <person name="Scherer S."/>
            <person name="Doll E.V."/>
        </authorList>
    </citation>
    <scope>NUCLEOTIDE SEQUENCE [LARGE SCALE GENOMIC DNA]</scope>
    <source>
        <strain evidence="1 2">WS4759</strain>
    </source>
</reference>
<evidence type="ECO:0000313" key="1">
    <source>
        <dbReference type="EMBL" id="MRI85623.1"/>
    </source>
</evidence>
<sequence length="58" mass="6325">MAKENIEKKQLEVESTGLNENIKTVNDSTTVKPFPTLVSFGDDTGASCRIVDGEIHCN</sequence>
<accession>A0A6I2GYW1</accession>
<dbReference type="RefSeq" id="WP_153863567.1">
    <property type="nucleotide sequence ID" value="NZ_WJQS01000005.1"/>
</dbReference>
<keyword evidence="2" id="KW-1185">Reference proteome</keyword>
<gene>
    <name evidence="1" type="ORF">GIY09_06980</name>
</gene>
<name>A0A6I2GYW1_9LACT</name>
<comment type="caution">
    <text evidence="1">The sequence shown here is derived from an EMBL/GenBank/DDBJ whole genome shotgun (WGS) entry which is preliminary data.</text>
</comment>
<dbReference type="AlphaFoldDB" id="A0A6I2GYW1"/>
<proteinExistence type="predicted"/>
<organism evidence="1 2">
    <name type="scientific">Fundicoccus ignavus</name>
    <dbReference type="NCBI Taxonomy" id="2664442"/>
    <lineage>
        <taxon>Bacteria</taxon>
        <taxon>Bacillati</taxon>
        <taxon>Bacillota</taxon>
        <taxon>Bacilli</taxon>
        <taxon>Lactobacillales</taxon>
        <taxon>Aerococcaceae</taxon>
        <taxon>Fundicoccus</taxon>
    </lineage>
</organism>